<dbReference type="InterPro" id="IPR000184">
    <property type="entry name" value="Bac_surfAg_D15"/>
</dbReference>
<dbReference type="Gene3D" id="2.40.160.50">
    <property type="entry name" value="membrane protein fhac: a member of the omp85/tpsb transporter family"/>
    <property type="match status" value="1"/>
</dbReference>
<feature type="domain" description="Bacterial surface antigen (D15)" evidence="3">
    <location>
        <begin position="3"/>
        <end position="96"/>
    </location>
</feature>
<proteinExistence type="predicted"/>
<evidence type="ECO:0000256" key="1">
    <source>
        <dbReference type="ARBA" id="ARBA00004370"/>
    </source>
</evidence>
<feature type="non-terminal residue" evidence="4">
    <location>
        <position position="1"/>
    </location>
</feature>
<accession>A0ABV3UQI6</accession>
<keyword evidence="5" id="KW-1185">Reference proteome</keyword>
<dbReference type="EMBL" id="JBFQXQ010000141">
    <property type="protein sequence ID" value="MEX3175540.1"/>
    <property type="molecule type" value="Genomic_DNA"/>
</dbReference>
<gene>
    <name evidence="4" type="ORF">AB4M04_26195</name>
</gene>
<dbReference type="Proteomes" id="UP001558101">
    <property type="component" value="Unassembled WGS sequence"/>
</dbReference>
<dbReference type="Pfam" id="PF01103">
    <property type="entry name" value="Omp85"/>
    <property type="match status" value="1"/>
</dbReference>
<comment type="subcellular location">
    <subcellularLocation>
        <location evidence="1">Membrane</location>
    </subcellularLocation>
</comment>
<evidence type="ECO:0000259" key="3">
    <source>
        <dbReference type="Pfam" id="PF01103"/>
    </source>
</evidence>
<evidence type="ECO:0000313" key="5">
    <source>
        <dbReference type="Proteomes" id="UP001558101"/>
    </source>
</evidence>
<comment type="caution">
    <text evidence="4">The sequence shown here is derived from an EMBL/GenBank/DDBJ whole genome shotgun (WGS) entry which is preliminary data.</text>
</comment>
<dbReference type="RefSeq" id="WP_368454654.1">
    <property type="nucleotide sequence ID" value="NZ_JBFQXQ010000141.1"/>
</dbReference>
<protein>
    <submittedName>
        <fullName evidence="4">BamA/TamA family outer membrane protein</fullName>
    </submittedName>
</protein>
<keyword evidence="2" id="KW-0472">Membrane</keyword>
<evidence type="ECO:0000313" key="4">
    <source>
        <dbReference type="EMBL" id="MEX3175540.1"/>
    </source>
</evidence>
<reference evidence="4 5" key="1">
    <citation type="submission" date="2024-07" db="EMBL/GenBank/DDBJ databases">
        <title>Genomes of novel Serratia strains from suburban soil.</title>
        <authorList>
            <person name="Markert E.X."/>
            <person name="Severe K."/>
            <person name="Severe L."/>
            <person name="Twing K.I."/>
            <person name="Ward L.M."/>
        </authorList>
    </citation>
    <scope>NUCLEOTIDE SEQUENCE [LARGE SCALE GENOMIC DNA]</scope>
    <source>
        <strain evidence="4 5">3C-UT</strain>
    </source>
</reference>
<name>A0ABV3UQI6_9GAMM</name>
<sequence>SSGVSGSLSYDTRDFVSNASRGQFFRLSDTYFAPELGSDSRFNAVAGQYNAYHSLSAKSVLALDTFARLTTGEAPWDRLSELGDDQRMRGYYQGRYRDRNVFSS</sequence>
<evidence type="ECO:0000256" key="2">
    <source>
        <dbReference type="ARBA" id="ARBA00023136"/>
    </source>
</evidence>
<organism evidence="4 5">
    <name type="scientific">Serratia quinivorans</name>
    <dbReference type="NCBI Taxonomy" id="137545"/>
    <lineage>
        <taxon>Bacteria</taxon>
        <taxon>Pseudomonadati</taxon>
        <taxon>Pseudomonadota</taxon>
        <taxon>Gammaproteobacteria</taxon>
        <taxon>Enterobacterales</taxon>
        <taxon>Yersiniaceae</taxon>
        <taxon>Serratia</taxon>
    </lineage>
</organism>